<proteinExistence type="predicted"/>
<dbReference type="SUPFAM" id="SSF63829">
    <property type="entry name" value="Calcium-dependent phosphotriesterase"/>
    <property type="match status" value="1"/>
</dbReference>
<reference evidence="1" key="1">
    <citation type="journal article" date="2020" name="mSystems">
        <title>Genome- and Community-Level Interaction Insights into Carbon Utilization and Element Cycling Functions of Hydrothermarchaeota in Hydrothermal Sediment.</title>
        <authorList>
            <person name="Zhou Z."/>
            <person name="Liu Y."/>
            <person name="Xu W."/>
            <person name="Pan J."/>
            <person name="Luo Z.H."/>
            <person name="Li M."/>
        </authorList>
    </citation>
    <scope>NUCLEOTIDE SEQUENCE [LARGE SCALE GENOMIC DNA]</scope>
    <source>
        <strain evidence="1">SpSt-500</strain>
    </source>
</reference>
<dbReference type="Gene3D" id="2.60.40.4070">
    <property type="match status" value="1"/>
</dbReference>
<dbReference type="InterPro" id="IPR015943">
    <property type="entry name" value="WD40/YVTN_repeat-like_dom_sf"/>
</dbReference>
<accession>A0A832G6H3</accession>
<dbReference type="AlphaFoldDB" id="A0A832G6H3"/>
<evidence type="ECO:0000313" key="1">
    <source>
        <dbReference type="EMBL" id="HGT47351.1"/>
    </source>
</evidence>
<name>A0A832G6H3_9BACT</name>
<dbReference type="InterPro" id="IPR026444">
    <property type="entry name" value="Secre_tail"/>
</dbReference>
<sequence>MIRFNSVSPFYFLEYKTQNGQWITPPQPPIPSVLNDIWAFKAYGNNKVLLVDGSSNLWHFNGTSWQSLGNWRQGGHTYEIDIDNYGNIWVGGIGGVAKRDVQTGNWQRYRVTNSSQIDYWVRDLSIDNQGNVWMTGNAGPGVGGFQKFDGTRWIGFNNENYGLGYPFPFPTDNTDAIYFRPSNGTVIINPMYGYLHSWNGSNYTSLNYPLDISKGIVEDSQSRLWSLGNYFNLHYYSNNTWTSVPFSGWGANIQKDPTRPGTIWACSGNQVLRTDGSYSFTRYNTSFPELNPQSDLLTTVAPDLNGIAWVGSNKGLFKLNANDGTYQFYSPSNSQIPGDNISPLLVTPDGRLWFSNFQSTTTSTYGLCWFDGTNFGIIQQQQTGGLPHAQIYDLEVKNIQDGYELWISCASRGIAVLTVTGTIIPVELSSFSASVFWNKVTLNWSTVTEINNSGFNIERSIIPNSNAMGDLFWESIGFVKGKGTSTETHSYSFIDNDLDIGKYQYRLKQIDMDGSIKYYYLTETIEIMSPDIFELHQNYPNPFNPTTKIRYSIPASPKSSPKERTLNEVRLKVYDILGNEIATLVDEQKEAGYYEVEFSTGSFGDATQLASGVYFYRLQAGNFIQTKKMLLLR</sequence>
<dbReference type="Gene3D" id="2.130.10.10">
    <property type="entry name" value="YVTN repeat-like/Quinoprotein amine dehydrogenase"/>
    <property type="match status" value="1"/>
</dbReference>
<dbReference type="Gene3D" id="2.60.40.10">
    <property type="entry name" value="Immunoglobulins"/>
    <property type="match status" value="1"/>
</dbReference>
<comment type="caution">
    <text evidence="1">The sequence shown here is derived from an EMBL/GenBank/DDBJ whole genome shotgun (WGS) entry which is preliminary data.</text>
</comment>
<gene>
    <name evidence="1" type="ORF">ENS56_04910</name>
</gene>
<protein>
    <submittedName>
        <fullName evidence="1">T9SS type A sorting domain-containing protein</fullName>
    </submittedName>
</protein>
<dbReference type="InterPro" id="IPR013783">
    <property type="entry name" value="Ig-like_fold"/>
</dbReference>
<dbReference type="EMBL" id="DSVI01000005">
    <property type="protein sequence ID" value="HGT47351.1"/>
    <property type="molecule type" value="Genomic_DNA"/>
</dbReference>
<dbReference type="NCBIfam" id="TIGR04183">
    <property type="entry name" value="Por_Secre_tail"/>
    <property type="match status" value="1"/>
</dbReference>
<organism evidence="1">
    <name type="scientific">Ignavibacterium album</name>
    <dbReference type="NCBI Taxonomy" id="591197"/>
    <lineage>
        <taxon>Bacteria</taxon>
        <taxon>Pseudomonadati</taxon>
        <taxon>Ignavibacteriota</taxon>
        <taxon>Ignavibacteria</taxon>
        <taxon>Ignavibacteriales</taxon>
        <taxon>Ignavibacteriaceae</taxon>
        <taxon>Ignavibacterium</taxon>
    </lineage>
</organism>